<dbReference type="EMBL" id="CP118246">
    <property type="protein sequence ID" value="WDR02851.1"/>
    <property type="molecule type" value="Genomic_DNA"/>
</dbReference>
<dbReference type="Proteomes" id="UP001220530">
    <property type="component" value="Chromosome"/>
</dbReference>
<keyword evidence="3" id="KW-1185">Reference proteome</keyword>
<dbReference type="Pfam" id="PF13490">
    <property type="entry name" value="zf-HC2"/>
    <property type="match status" value="1"/>
</dbReference>
<dbReference type="InterPro" id="IPR041916">
    <property type="entry name" value="Anti_sigma_zinc_sf"/>
</dbReference>
<feature type="domain" description="Putative zinc-finger" evidence="1">
    <location>
        <begin position="4"/>
        <end position="38"/>
    </location>
</feature>
<dbReference type="InterPro" id="IPR027383">
    <property type="entry name" value="Znf_put"/>
</dbReference>
<organism evidence="2 3">
    <name type="scientific">Devosia algicola</name>
    <dbReference type="NCBI Taxonomy" id="3026418"/>
    <lineage>
        <taxon>Bacteria</taxon>
        <taxon>Pseudomonadati</taxon>
        <taxon>Pseudomonadota</taxon>
        <taxon>Alphaproteobacteria</taxon>
        <taxon>Hyphomicrobiales</taxon>
        <taxon>Devosiaceae</taxon>
        <taxon>Devosia</taxon>
    </lineage>
</organism>
<dbReference type="RefSeq" id="WP_282219253.1">
    <property type="nucleotide sequence ID" value="NZ_CP118246.1"/>
</dbReference>
<proteinExistence type="predicted"/>
<accession>A0ABY7YNL2</accession>
<sequence>MLTCREIGERASDYLDNDMNWRNRVSVRLHLMMCKHCRAYVDQLAKTVQLLRNGIFTGDASEPDAELIALLATRPDETK</sequence>
<evidence type="ECO:0000313" key="3">
    <source>
        <dbReference type="Proteomes" id="UP001220530"/>
    </source>
</evidence>
<protein>
    <submittedName>
        <fullName evidence="2">Zf-HC2 domain-containing protein</fullName>
    </submittedName>
</protein>
<dbReference type="Gene3D" id="1.10.10.1320">
    <property type="entry name" value="Anti-sigma factor, zinc-finger domain"/>
    <property type="match status" value="1"/>
</dbReference>
<gene>
    <name evidence="2" type="ORF">PSQ19_01060</name>
</gene>
<name>A0ABY7YNL2_9HYPH</name>
<evidence type="ECO:0000259" key="1">
    <source>
        <dbReference type="Pfam" id="PF13490"/>
    </source>
</evidence>
<reference evidence="2 3" key="1">
    <citation type="submission" date="2023-02" db="EMBL/GenBank/DDBJ databases">
        <title>Devosia algicola sp. nov., isolated from the phycosphere of marine algae.</title>
        <authorList>
            <person name="Kim J.M."/>
            <person name="Lee J.K."/>
            <person name="Choi B.J."/>
            <person name="Bayburt H."/>
            <person name="Jeon C.O."/>
        </authorList>
    </citation>
    <scope>NUCLEOTIDE SEQUENCE [LARGE SCALE GENOMIC DNA]</scope>
    <source>
        <strain evidence="2 3">G20-9</strain>
    </source>
</reference>
<evidence type="ECO:0000313" key="2">
    <source>
        <dbReference type="EMBL" id="WDR02851.1"/>
    </source>
</evidence>